<keyword evidence="3" id="KW-1185">Reference proteome</keyword>
<proteinExistence type="predicted"/>
<dbReference type="AlphaFoldDB" id="A0A9R1UIM2"/>
<name>A0A9R1UIM2_LACSA</name>
<gene>
    <name evidence="2" type="ORF">LSAT_V11C900463310</name>
</gene>
<protein>
    <submittedName>
        <fullName evidence="2">Uncharacterized protein</fullName>
    </submittedName>
</protein>
<comment type="caution">
    <text evidence="2">The sequence shown here is derived from an EMBL/GenBank/DDBJ whole genome shotgun (WGS) entry which is preliminary data.</text>
</comment>
<evidence type="ECO:0000256" key="1">
    <source>
        <dbReference type="SAM" id="MobiDB-lite"/>
    </source>
</evidence>
<sequence length="214" mass="23712">MSGDEDHGGSEEEFLLTRINIGGDGGRGTGGRDESCRLNFDGFWFSSEHKKKLPRGVATNDSNSILVDQKLIDGPNANEKGKMLIPLIATFQRGITRHKHHLVGDTAQVAKCSKVPSEVKAFFKETFDKKKKEKEARNIIPHFDDVVDLDEEVNDDELNTQKKRSPVSSSGSVTPRSKSNYSWIPETKSKGVLVFYGQWVLYGKASSQGVLLEA</sequence>
<organism evidence="2 3">
    <name type="scientific">Lactuca sativa</name>
    <name type="common">Garden lettuce</name>
    <dbReference type="NCBI Taxonomy" id="4236"/>
    <lineage>
        <taxon>Eukaryota</taxon>
        <taxon>Viridiplantae</taxon>
        <taxon>Streptophyta</taxon>
        <taxon>Embryophyta</taxon>
        <taxon>Tracheophyta</taxon>
        <taxon>Spermatophyta</taxon>
        <taxon>Magnoliopsida</taxon>
        <taxon>eudicotyledons</taxon>
        <taxon>Gunneridae</taxon>
        <taxon>Pentapetalae</taxon>
        <taxon>asterids</taxon>
        <taxon>campanulids</taxon>
        <taxon>Asterales</taxon>
        <taxon>Asteraceae</taxon>
        <taxon>Cichorioideae</taxon>
        <taxon>Cichorieae</taxon>
        <taxon>Lactucinae</taxon>
        <taxon>Lactuca</taxon>
    </lineage>
</organism>
<feature type="region of interest" description="Disordered" evidence="1">
    <location>
        <begin position="156"/>
        <end position="180"/>
    </location>
</feature>
<feature type="compositionally biased region" description="Polar residues" evidence="1">
    <location>
        <begin position="166"/>
        <end position="180"/>
    </location>
</feature>
<reference evidence="2 3" key="1">
    <citation type="journal article" date="2017" name="Nat. Commun.">
        <title>Genome assembly with in vitro proximity ligation data and whole-genome triplication in lettuce.</title>
        <authorList>
            <person name="Reyes-Chin-Wo S."/>
            <person name="Wang Z."/>
            <person name="Yang X."/>
            <person name="Kozik A."/>
            <person name="Arikit S."/>
            <person name="Song C."/>
            <person name="Xia L."/>
            <person name="Froenicke L."/>
            <person name="Lavelle D.O."/>
            <person name="Truco M.J."/>
            <person name="Xia R."/>
            <person name="Zhu S."/>
            <person name="Xu C."/>
            <person name="Xu H."/>
            <person name="Xu X."/>
            <person name="Cox K."/>
            <person name="Korf I."/>
            <person name="Meyers B.C."/>
            <person name="Michelmore R.W."/>
        </authorList>
    </citation>
    <scope>NUCLEOTIDE SEQUENCE [LARGE SCALE GENOMIC DNA]</scope>
    <source>
        <strain evidence="3">cv. Salinas</strain>
        <tissue evidence="2">Seedlings</tissue>
    </source>
</reference>
<dbReference type="EMBL" id="NBSK02000009">
    <property type="protein sequence ID" value="KAJ0187695.1"/>
    <property type="molecule type" value="Genomic_DNA"/>
</dbReference>
<accession>A0A9R1UIM2</accession>
<evidence type="ECO:0000313" key="2">
    <source>
        <dbReference type="EMBL" id="KAJ0187695.1"/>
    </source>
</evidence>
<dbReference type="Proteomes" id="UP000235145">
    <property type="component" value="Unassembled WGS sequence"/>
</dbReference>
<evidence type="ECO:0000313" key="3">
    <source>
        <dbReference type="Proteomes" id="UP000235145"/>
    </source>
</evidence>